<sequence length="65" mass="7090">MAVRTDKVSWYGKLYLWGSCPAGCAGGFRCCHAYDKNVQWTFFSFKGKSHGVFVCAHGALPVNGA</sequence>
<comment type="caution">
    <text evidence="1">The sequence shown here is derived from an EMBL/GenBank/DDBJ whole genome shotgun (WGS) entry which is preliminary data.</text>
</comment>
<gene>
    <name evidence="1" type="ORF">BRYFOR_05939</name>
</gene>
<protein>
    <submittedName>
        <fullName evidence="1">Uncharacterized protein</fullName>
    </submittedName>
</protein>
<dbReference type="Proteomes" id="UP000005561">
    <property type="component" value="Unassembled WGS sequence"/>
</dbReference>
<accession>C6LBE4</accession>
<name>C6LBE4_9FIRM</name>
<dbReference type="AlphaFoldDB" id="C6LBE4"/>
<reference evidence="1" key="1">
    <citation type="submission" date="2009-07" db="EMBL/GenBank/DDBJ databases">
        <authorList>
            <person name="Weinstock G."/>
            <person name="Sodergren E."/>
            <person name="Clifton S."/>
            <person name="Fulton L."/>
            <person name="Fulton B."/>
            <person name="Courtney L."/>
            <person name="Fronick C."/>
            <person name="Harrison M."/>
            <person name="Strong C."/>
            <person name="Farmer C."/>
            <person name="Delahaunty K."/>
            <person name="Markovic C."/>
            <person name="Hall O."/>
            <person name="Minx P."/>
            <person name="Tomlinson C."/>
            <person name="Mitreva M."/>
            <person name="Nelson J."/>
            <person name="Hou S."/>
            <person name="Wollam A."/>
            <person name="Pepin K.H."/>
            <person name="Johnson M."/>
            <person name="Bhonagiri V."/>
            <person name="Nash W.E."/>
            <person name="Warren W."/>
            <person name="Chinwalla A."/>
            <person name="Mardis E.R."/>
            <person name="Wilson R.K."/>
        </authorList>
    </citation>
    <scope>NUCLEOTIDE SEQUENCE [LARGE SCALE GENOMIC DNA]</scope>
    <source>
        <strain evidence="1">DSM 14469</strain>
    </source>
</reference>
<proteinExistence type="predicted"/>
<evidence type="ECO:0000313" key="1">
    <source>
        <dbReference type="EMBL" id="EET62275.1"/>
    </source>
</evidence>
<evidence type="ECO:0000313" key="2">
    <source>
        <dbReference type="Proteomes" id="UP000005561"/>
    </source>
</evidence>
<keyword evidence="2" id="KW-1185">Reference proteome</keyword>
<dbReference type="EMBL" id="ACCL02000003">
    <property type="protein sequence ID" value="EET62275.1"/>
    <property type="molecule type" value="Genomic_DNA"/>
</dbReference>
<organism evidence="1 2">
    <name type="scientific">Marvinbryantia formatexigens DSM 14469</name>
    <dbReference type="NCBI Taxonomy" id="478749"/>
    <lineage>
        <taxon>Bacteria</taxon>
        <taxon>Bacillati</taxon>
        <taxon>Bacillota</taxon>
        <taxon>Clostridia</taxon>
        <taxon>Lachnospirales</taxon>
        <taxon>Lachnospiraceae</taxon>
        <taxon>Marvinbryantia</taxon>
    </lineage>
</organism>